<proteinExistence type="predicted"/>
<evidence type="ECO:0000256" key="1">
    <source>
        <dbReference type="SAM" id="SignalP"/>
    </source>
</evidence>
<dbReference type="STRING" id="198312.SAMN02745193_01478"/>
<dbReference type="AlphaFoldDB" id="A0A1M7SD26"/>
<organism evidence="2 3">
    <name type="scientific">Erythrobacter sanguineus</name>
    <dbReference type="NCBI Taxonomy" id="198312"/>
    <lineage>
        <taxon>Bacteria</taxon>
        <taxon>Pseudomonadati</taxon>
        <taxon>Pseudomonadota</taxon>
        <taxon>Alphaproteobacteria</taxon>
        <taxon>Sphingomonadales</taxon>
        <taxon>Erythrobacteraceae</taxon>
        <taxon>Erythrobacter/Porphyrobacter group</taxon>
        <taxon>Erythrobacter</taxon>
    </lineage>
</organism>
<dbReference type="Proteomes" id="UP000184391">
    <property type="component" value="Unassembled WGS sequence"/>
</dbReference>
<dbReference type="PROSITE" id="PS51257">
    <property type="entry name" value="PROKAR_LIPOPROTEIN"/>
    <property type="match status" value="1"/>
</dbReference>
<feature type="chain" id="PRO_5013223853" description="Secreted protein" evidence="1">
    <location>
        <begin position="24"/>
        <end position="135"/>
    </location>
</feature>
<dbReference type="EMBL" id="FRDF01000007">
    <property type="protein sequence ID" value="SHN56373.1"/>
    <property type="molecule type" value="Genomic_DNA"/>
</dbReference>
<sequence>MKLHVILTGAAALALTACSGNTASGNIAAEQAAQEAASAPAVEETPVASTFPESVGAFGDGYPEAGDPCRNLGETAATSNYLDDSAILAGCPDTASAEALGGEIVDTVDGIIMVMVPQGDTMAPPTTLEGAAPEE</sequence>
<accession>A0A1M7SD26</accession>
<dbReference type="RefSeq" id="WP_072674007.1">
    <property type="nucleotide sequence ID" value="NZ_FRDF01000007.1"/>
</dbReference>
<keyword evidence="3" id="KW-1185">Reference proteome</keyword>
<evidence type="ECO:0008006" key="4">
    <source>
        <dbReference type="Google" id="ProtNLM"/>
    </source>
</evidence>
<dbReference type="OrthoDB" id="7392270at2"/>
<evidence type="ECO:0000313" key="2">
    <source>
        <dbReference type="EMBL" id="SHN56373.1"/>
    </source>
</evidence>
<evidence type="ECO:0000313" key="3">
    <source>
        <dbReference type="Proteomes" id="UP000184391"/>
    </source>
</evidence>
<protein>
    <recommendedName>
        <fullName evidence="4">Secreted protein</fullName>
    </recommendedName>
</protein>
<keyword evidence="1" id="KW-0732">Signal</keyword>
<gene>
    <name evidence="2" type="ORF">SAMN02745193_01478</name>
</gene>
<reference evidence="3" key="1">
    <citation type="submission" date="2016-12" db="EMBL/GenBank/DDBJ databases">
        <authorList>
            <person name="Varghese N."/>
            <person name="Submissions S."/>
        </authorList>
    </citation>
    <scope>NUCLEOTIDE SEQUENCE [LARGE SCALE GENOMIC DNA]</scope>
    <source>
        <strain evidence="3">DSM 11032</strain>
    </source>
</reference>
<name>A0A1M7SD26_9SPHN</name>
<feature type="signal peptide" evidence="1">
    <location>
        <begin position="1"/>
        <end position="23"/>
    </location>
</feature>